<protein>
    <recommendedName>
        <fullName evidence="1">DNA/RNA-binding protein Alba-like domain-containing protein</fullName>
    </recommendedName>
</protein>
<dbReference type="Pfam" id="PF01918">
    <property type="entry name" value="Alba"/>
    <property type="match status" value="1"/>
</dbReference>
<evidence type="ECO:0000259" key="1">
    <source>
        <dbReference type="Pfam" id="PF01918"/>
    </source>
</evidence>
<accession>B9WJC3</accession>
<dbReference type="OrthoDB" id="4020196at2759"/>
<dbReference type="RefSeq" id="XP_002421185.1">
    <property type="nucleotide sequence ID" value="XM_002421140.1"/>
</dbReference>
<evidence type="ECO:0000313" key="3">
    <source>
        <dbReference type="EMBL" id="CAX41346.1"/>
    </source>
</evidence>
<sequence>MVQSTLKSDYNKQSNSVFNELSKQLTEKEDITVFKITKNDSIRSKVDAILKSIEQDKLIFLSGSSNSIAKLICITEIVKQKQNGQQDPSEKLDQYNKLLHIDSTVNPNYKPISEKENEQTDRNQLEKEALQEIKGPKIYTLPVLYILIGKHSIMSNIELVSWTKQDK</sequence>
<dbReference type="GeneID" id="8048638"/>
<dbReference type="AlphaFoldDB" id="B9WJC3"/>
<dbReference type="HOGENOM" id="CLU_1594303_0_0_1"/>
<evidence type="ECO:0000313" key="4">
    <source>
        <dbReference type="Proteomes" id="UP000002605"/>
    </source>
</evidence>
<proteinExistence type="predicted"/>
<name>B9WJC3_CANDC</name>
<organism evidence="3 4">
    <name type="scientific">Candida dubliniensis (strain CD36 / ATCC MYA-646 / CBS 7987 / NCPF 3949 / NRRL Y-17841)</name>
    <name type="common">Yeast</name>
    <dbReference type="NCBI Taxonomy" id="573826"/>
    <lineage>
        <taxon>Eukaryota</taxon>
        <taxon>Fungi</taxon>
        <taxon>Dikarya</taxon>
        <taxon>Ascomycota</taxon>
        <taxon>Saccharomycotina</taxon>
        <taxon>Pichiomycetes</taxon>
        <taxon>Debaryomycetaceae</taxon>
        <taxon>Candida/Lodderomyces clade</taxon>
        <taxon>Candida</taxon>
    </lineage>
</organism>
<keyword evidence="4" id="KW-1185">Reference proteome</keyword>
<dbReference type="Proteomes" id="UP000002605">
    <property type="component" value="Chromosome 6"/>
</dbReference>
<dbReference type="GO" id="GO:0003676">
    <property type="term" value="F:nucleic acid binding"/>
    <property type="evidence" value="ECO:0007669"/>
    <property type="project" value="InterPro"/>
</dbReference>
<reference evidence="3 4" key="1">
    <citation type="journal article" date="2009" name="Genome Res.">
        <title>Comparative genomics of the fungal pathogens Candida dubliniensis and Candida albicans.</title>
        <authorList>
            <person name="Jackson A.P."/>
            <person name="Gamble J.A."/>
            <person name="Yeomans T."/>
            <person name="Moran G.P."/>
            <person name="Saunders D."/>
            <person name="Harris D."/>
            <person name="Aslett M."/>
            <person name="Barrell J.F."/>
            <person name="Butler G."/>
            <person name="Citiulo F."/>
            <person name="Coleman D.C."/>
            <person name="de Groot P.W.J."/>
            <person name="Goodwin T.J."/>
            <person name="Quail M.A."/>
            <person name="McQuillan J."/>
            <person name="Munro C.A."/>
            <person name="Pain A."/>
            <person name="Poulter R.T."/>
            <person name="Rajandream M.A."/>
            <person name="Renauld H."/>
            <person name="Spiering M.J."/>
            <person name="Tivey A."/>
            <person name="Gow N.A.R."/>
            <person name="Barrell B."/>
            <person name="Sullivan D.J."/>
            <person name="Berriman M."/>
        </authorList>
    </citation>
    <scope>NUCLEOTIDE SEQUENCE [LARGE SCALE GENOMIC DNA]</scope>
    <source>
        <strain evidence="4">CD36 / ATCC MYA-646 / CBS 7987 / NCPF 3949 / NRRL Y-17841</strain>
    </source>
</reference>
<dbReference type="KEGG" id="cdu:CD36_64890"/>
<dbReference type="CGD" id="CAL0000159505">
    <property type="gene designation" value="Cd36_64890"/>
</dbReference>
<feature type="domain" description="DNA/RNA-binding protein Alba-like" evidence="1">
    <location>
        <begin position="33"/>
        <end position="91"/>
    </location>
</feature>
<dbReference type="eggNOG" id="ENOG502T5RX">
    <property type="taxonomic scope" value="Eukaryota"/>
</dbReference>
<gene>
    <name evidence="2" type="ordered locus">Cd36_64890</name>
    <name evidence="3" type="ORF">CD36_64890</name>
</gene>
<dbReference type="EMBL" id="FM992693">
    <property type="protein sequence ID" value="CAX41346.1"/>
    <property type="molecule type" value="Genomic_DNA"/>
</dbReference>
<dbReference type="InterPro" id="IPR002775">
    <property type="entry name" value="DNA/RNA-bd_Alba-like"/>
</dbReference>
<evidence type="ECO:0000313" key="2">
    <source>
        <dbReference type="CGD" id="CAL0000159505"/>
    </source>
</evidence>
<dbReference type="VEuPathDB" id="FungiDB:CD36_64890"/>